<feature type="chain" id="PRO_5022966756" description="Secreted protein" evidence="2">
    <location>
        <begin position="22"/>
        <end position="105"/>
    </location>
</feature>
<reference evidence="3 4" key="1">
    <citation type="submission" date="2019-05" db="EMBL/GenBank/DDBJ databases">
        <title>Another draft genome of Portunus trituberculatus and its Hox gene families provides insights of decapod evolution.</title>
        <authorList>
            <person name="Jeong J.-H."/>
            <person name="Song I."/>
            <person name="Kim S."/>
            <person name="Choi T."/>
            <person name="Kim D."/>
            <person name="Ryu S."/>
            <person name="Kim W."/>
        </authorList>
    </citation>
    <scope>NUCLEOTIDE SEQUENCE [LARGE SCALE GENOMIC DNA]</scope>
    <source>
        <tissue evidence="3">Muscle</tissue>
    </source>
</reference>
<evidence type="ECO:0008006" key="5">
    <source>
        <dbReference type="Google" id="ProtNLM"/>
    </source>
</evidence>
<feature type="signal peptide" evidence="2">
    <location>
        <begin position="1"/>
        <end position="21"/>
    </location>
</feature>
<sequence>MSLRLLPMSYCIALMSYRVLALLHRAPPVFHLVPAHITPSIALRSPNLVYFKPCPKRLDLTVFSSCPPVSKPCSTTVVSCVTHVLQRPRTHRTRGRPGGNPQPSS</sequence>
<evidence type="ECO:0000256" key="1">
    <source>
        <dbReference type="SAM" id="MobiDB-lite"/>
    </source>
</evidence>
<evidence type="ECO:0000256" key="2">
    <source>
        <dbReference type="SAM" id="SignalP"/>
    </source>
</evidence>
<gene>
    <name evidence="3" type="ORF">E2C01_099157</name>
</gene>
<dbReference type="Proteomes" id="UP000324222">
    <property type="component" value="Unassembled WGS sequence"/>
</dbReference>
<name>A0A5B7K9L0_PORTR</name>
<proteinExistence type="predicted"/>
<feature type="compositionally biased region" description="Basic residues" evidence="1">
    <location>
        <begin position="86"/>
        <end position="95"/>
    </location>
</feature>
<organism evidence="3 4">
    <name type="scientific">Portunus trituberculatus</name>
    <name type="common">Swimming crab</name>
    <name type="synonym">Neptunus trituberculatus</name>
    <dbReference type="NCBI Taxonomy" id="210409"/>
    <lineage>
        <taxon>Eukaryota</taxon>
        <taxon>Metazoa</taxon>
        <taxon>Ecdysozoa</taxon>
        <taxon>Arthropoda</taxon>
        <taxon>Crustacea</taxon>
        <taxon>Multicrustacea</taxon>
        <taxon>Malacostraca</taxon>
        <taxon>Eumalacostraca</taxon>
        <taxon>Eucarida</taxon>
        <taxon>Decapoda</taxon>
        <taxon>Pleocyemata</taxon>
        <taxon>Brachyura</taxon>
        <taxon>Eubrachyura</taxon>
        <taxon>Portunoidea</taxon>
        <taxon>Portunidae</taxon>
        <taxon>Portuninae</taxon>
        <taxon>Portunus</taxon>
    </lineage>
</organism>
<dbReference type="AlphaFoldDB" id="A0A5B7K9L0"/>
<protein>
    <recommendedName>
        <fullName evidence="5">Secreted protein</fullName>
    </recommendedName>
</protein>
<keyword evidence="2" id="KW-0732">Signal</keyword>
<feature type="region of interest" description="Disordered" evidence="1">
    <location>
        <begin position="86"/>
        <end position="105"/>
    </location>
</feature>
<evidence type="ECO:0000313" key="3">
    <source>
        <dbReference type="EMBL" id="MPD03516.1"/>
    </source>
</evidence>
<evidence type="ECO:0000313" key="4">
    <source>
        <dbReference type="Proteomes" id="UP000324222"/>
    </source>
</evidence>
<accession>A0A5B7K9L0</accession>
<comment type="caution">
    <text evidence="3">The sequence shown here is derived from an EMBL/GenBank/DDBJ whole genome shotgun (WGS) entry which is preliminary data.</text>
</comment>
<keyword evidence="4" id="KW-1185">Reference proteome</keyword>
<dbReference type="EMBL" id="VSRR010136437">
    <property type="protein sequence ID" value="MPD03516.1"/>
    <property type="molecule type" value="Genomic_DNA"/>
</dbReference>